<feature type="transmembrane region" description="Helical" evidence="2">
    <location>
        <begin position="20"/>
        <end position="38"/>
    </location>
</feature>
<dbReference type="EnsemblMetazoa" id="CLYHEMT011825.1">
    <property type="protein sequence ID" value="CLYHEMP011825.1"/>
    <property type="gene ID" value="CLYHEMG011825"/>
</dbReference>
<dbReference type="PANTHER" id="PTHR16165:SF5">
    <property type="entry name" value="NXPE FAMILY MEMBER 3"/>
    <property type="match status" value="1"/>
</dbReference>
<organism evidence="3 4">
    <name type="scientific">Clytia hemisphaerica</name>
    <dbReference type="NCBI Taxonomy" id="252671"/>
    <lineage>
        <taxon>Eukaryota</taxon>
        <taxon>Metazoa</taxon>
        <taxon>Cnidaria</taxon>
        <taxon>Hydrozoa</taxon>
        <taxon>Hydroidolina</taxon>
        <taxon>Leptothecata</taxon>
        <taxon>Obeliida</taxon>
        <taxon>Clytiidae</taxon>
        <taxon>Clytia</taxon>
    </lineage>
</organism>
<dbReference type="SUPFAM" id="SSF52266">
    <property type="entry name" value="SGNH hydrolase"/>
    <property type="match status" value="1"/>
</dbReference>
<keyword evidence="4" id="KW-1185">Reference proteome</keyword>
<dbReference type="InterPro" id="IPR013783">
    <property type="entry name" value="Ig-like_fold"/>
</dbReference>
<dbReference type="Gene3D" id="2.60.40.10">
    <property type="entry name" value="Immunoglobulins"/>
    <property type="match status" value="1"/>
</dbReference>
<evidence type="ECO:0000256" key="1">
    <source>
        <dbReference type="PROSITE-ProRule" id="PRU00087"/>
    </source>
</evidence>
<dbReference type="RefSeq" id="XP_066922504.1">
    <property type="nucleotide sequence ID" value="XM_067066403.1"/>
</dbReference>
<dbReference type="Gene3D" id="3.40.50.1110">
    <property type="entry name" value="SGNH hydrolase"/>
    <property type="match status" value="1"/>
</dbReference>
<evidence type="ECO:0000313" key="4">
    <source>
        <dbReference type="Proteomes" id="UP000594262"/>
    </source>
</evidence>
<keyword evidence="2" id="KW-0812">Transmembrane</keyword>
<evidence type="ECO:0000256" key="2">
    <source>
        <dbReference type="SAM" id="Phobius"/>
    </source>
</evidence>
<dbReference type="Proteomes" id="UP000594262">
    <property type="component" value="Unplaced"/>
</dbReference>
<reference evidence="3" key="1">
    <citation type="submission" date="2021-01" db="UniProtKB">
        <authorList>
            <consortium name="EnsemblMetazoa"/>
        </authorList>
    </citation>
    <scope>IDENTIFICATION</scope>
</reference>
<dbReference type="SUPFAM" id="SSF81296">
    <property type="entry name" value="E set domains"/>
    <property type="match status" value="1"/>
</dbReference>
<dbReference type="InterPro" id="IPR036514">
    <property type="entry name" value="SGNH_hydro_sf"/>
</dbReference>
<protein>
    <submittedName>
        <fullName evidence="3">Uncharacterized protein</fullName>
    </submittedName>
</protein>
<accession>A0A7M5ULC1</accession>
<evidence type="ECO:0000313" key="3">
    <source>
        <dbReference type="EnsemblMetazoa" id="CLYHEMP011825.1"/>
    </source>
</evidence>
<dbReference type="AlphaFoldDB" id="A0A7M5ULC1"/>
<keyword evidence="2" id="KW-0472">Membrane</keyword>
<dbReference type="PROSITE" id="PS50194">
    <property type="entry name" value="FILAMIN_REPEAT"/>
    <property type="match status" value="1"/>
</dbReference>
<name>A0A7M5ULC1_9CNID</name>
<keyword evidence="2" id="KW-1133">Transmembrane helix</keyword>
<dbReference type="GeneID" id="136809848"/>
<dbReference type="PANTHER" id="PTHR16165">
    <property type="entry name" value="NXPE FAMILY MEMBER"/>
    <property type="match status" value="1"/>
</dbReference>
<dbReference type="OrthoDB" id="6019662at2759"/>
<proteinExistence type="predicted"/>
<feature type="repeat" description="Filamin" evidence="1">
    <location>
        <begin position="111"/>
        <end position="191"/>
    </location>
</feature>
<dbReference type="InterPro" id="IPR017868">
    <property type="entry name" value="Filamin/ABP280_repeat-like"/>
</dbReference>
<dbReference type="InterPro" id="IPR014756">
    <property type="entry name" value="Ig_E-set"/>
</dbReference>
<sequence>MSLRIFHLKWTECIKMKNFILKLILLSVHCILDAFIYGQSMAFNEQQNLSFGELDTPLMSLKEQQNENDDFLVQMCRERIYRLDYKKMLEQCSKSLKFGTHIYDENLRTCPGFTKIIDRKIRETGEYSSFKIKTFDNNNMPKTFGGDSFRVFVNGTSSLEAFVYDLGGGLYESTFLILDPGVYEIKVIMEGSICSSYVDPPDDWFRKGDFNGHFQDVWSWKNTVKAKEWRYLLSEMIWKEVATFNIEVKPGNKHRIQDNLEKIKDWQNLCMLDMKCKFLDDGFGRWKEKEWFPFVSDINTFGDERLKFRPREKEGVLWIYGDCYAFHLFEQVWNTTLCNQQFATCKKTYNWVYPRKHVNPRKDWTIHLNRHHDLDIPWLVNYFKSVITRKELKETDSGMLLNLGLHFVRTSSFEQYKTLIDSFIKVIRASKTDVVWRSTTSIYKREDKTHKRFQTNQRALLFNAYAMSAMCKAGIPIIDVYPITAAYPKKPKDGIHFSMALLKPMVEVLKKYYEFL</sequence>